<keyword evidence="2" id="KW-1185">Reference proteome</keyword>
<name>A0A4R3VCM3_ROSSA</name>
<sequence length="135" mass="13994">MSASRGAPRHLVGAGLITEAGECLELRWELDPGEADGSTLDLHCGPAGEFTRIGLDHRRGRVWLDGGGEQHWAGARGALVLRVIVSPASVDVASGDGQVVLGARLDPVAAGQGVAVLKQGSGDWVRSVLTVWPLA</sequence>
<evidence type="ECO:0000313" key="2">
    <source>
        <dbReference type="Proteomes" id="UP000295110"/>
    </source>
</evidence>
<dbReference type="InterPro" id="IPR013320">
    <property type="entry name" value="ConA-like_dom_sf"/>
</dbReference>
<dbReference type="Gene3D" id="2.60.120.560">
    <property type="entry name" value="Exo-inulinase, domain 1"/>
    <property type="match status" value="1"/>
</dbReference>
<proteinExistence type="predicted"/>
<accession>A0A4R3VCM3</accession>
<dbReference type="EMBL" id="SMBU01000008">
    <property type="protein sequence ID" value="TCV00395.1"/>
    <property type="molecule type" value="Genomic_DNA"/>
</dbReference>
<organism evidence="1 2">
    <name type="scientific">Roseateles saccharophilus</name>
    <name type="common">Pseudomonas saccharophila</name>
    <dbReference type="NCBI Taxonomy" id="304"/>
    <lineage>
        <taxon>Bacteria</taxon>
        <taxon>Pseudomonadati</taxon>
        <taxon>Pseudomonadota</taxon>
        <taxon>Betaproteobacteria</taxon>
        <taxon>Burkholderiales</taxon>
        <taxon>Sphaerotilaceae</taxon>
        <taxon>Roseateles</taxon>
    </lineage>
</organism>
<evidence type="ECO:0000313" key="1">
    <source>
        <dbReference type="EMBL" id="TCV00395.1"/>
    </source>
</evidence>
<dbReference type="SUPFAM" id="SSF49899">
    <property type="entry name" value="Concanavalin A-like lectins/glucanases"/>
    <property type="match status" value="1"/>
</dbReference>
<protein>
    <submittedName>
        <fullName evidence="1">Uncharacterized protein</fullName>
    </submittedName>
</protein>
<gene>
    <name evidence="1" type="ORF">EV671_1008150</name>
</gene>
<dbReference type="AlphaFoldDB" id="A0A4R3VCM3"/>
<dbReference type="Proteomes" id="UP000295110">
    <property type="component" value="Unassembled WGS sequence"/>
</dbReference>
<reference evidence="1 2" key="1">
    <citation type="submission" date="2019-03" db="EMBL/GenBank/DDBJ databases">
        <title>Genomic Encyclopedia of Type Strains, Phase IV (KMG-IV): sequencing the most valuable type-strain genomes for metagenomic binning, comparative biology and taxonomic classification.</title>
        <authorList>
            <person name="Goeker M."/>
        </authorList>
    </citation>
    <scope>NUCLEOTIDE SEQUENCE [LARGE SCALE GENOMIC DNA]</scope>
    <source>
        <strain evidence="1 2">DSM 654</strain>
    </source>
</reference>
<dbReference type="RefSeq" id="WP_132571043.1">
    <property type="nucleotide sequence ID" value="NZ_CBCSGL010000048.1"/>
</dbReference>
<comment type="caution">
    <text evidence="1">The sequence shown here is derived from an EMBL/GenBank/DDBJ whole genome shotgun (WGS) entry which is preliminary data.</text>
</comment>